<keyword evidence="1" id="KW-0472">Membrane</keyword>
<proteinExistence type="predicted"/>
<keyword evidence="1" id="KW-0812">Transmembrane</keyword>
<reference evidence="2" key="1">
    <citation type="journal article" date="2021" name="Proc. Natl. Acad. Sci. U.S.A.">
        <title>A Catalog of Tens of Thousands of Viruses from Human Metagenomes Reveals Hidden Associations with Chronic Diseases.</title>
        <authorList>
            <person name="Tisza M.J."/>
            <person name="Buck C.B."/>
        </authorList>
    </citation>
    <scope>NUCLEOTIDE SEQUENCE</scope>
    <source>
        <strain evidence="2">CtLeh52</strain>
    </source>
</reference>
<feature type="transmembrane region" description="Helical" evidence="1">
    <location>
        <begin position="31"/>
        <end position="49"/>
    </location>
</feature>
<dbReference type="EMBL" id="BK032499">
    <property type="protein sequence ID" value="DAF43126.1"/>
    <property type="molecule type" value="Genomic_DNA"/>
</dbReference>
<name>A0A8S5RWH3_9CAUD</name>
<protein>
    <submittedName>
        <fullName evidence="2">Photosystem II protein D1</fullName>
    </submittedName>
</protein>
<sequence length="50" mass="5527">MILKIMTTLVLTFLAISALRSAPKQKTASDGVIFFAIAMFLAFGITFMWV</sequence>
<accession>A0A8S5RWH3</accession>
<keyword evidence="1" id="KW-1133">Transmembrane helix</keyword>
<evidence type="ECO:0000313" key="2">
    <source>
        <dbReference type="EMBL" id="DAF43126.1"/>
    </source>
</evidence>
<organism evidence="2">
    <name type="scientific">Siphoviridae sp. ctLeh52</name>
    <dbReference type="NCBI Taxonomy" id="2827849"/>
    <lineage>
        <taxon>Viruses</taxon>
        <taxon>Duplodnaviria</taxon>
        <taxon>Heunggongvirae</taxon>
        <taxon>Uroviricota</taxon>
        <taxon>Caudoviricetes</taxon>
    </lineage>
</organism>
<evidence type="ECO:0000256" key="1">
    <source>
        <dbReference type="SAM" id="Phobius"/>
    </source>
</evidence>